<dbReference type="Proteomes" id="UP001374579">
    <property type="component" value="Unassembled WGS sequence"/>
</dbReference>
<gene>
    <name evidence="3" type="ORF">V1264_020649</name>
</gene>
<feature type="compositionally biased region" description="Polar residues" evidence="1">
    <location>
        <begin position="21"/>
        <end position="35"/>
    </location>
</feature>
<evidence type="ECO:0000259" key="2">
    <source>
        <dbReference type="Pfam" id="PF25625"/>
    </source>
</evidence>
<proteinExistence type="predicted"/>
<sequence length="999" mass="109624">MPDLKHTRHRSAAGIFIPGRSSPSQLSVSSCTSAQELEGADVPSPIPEAHPFDPSSEARPAAPTARREYSAADLPTMASLDFVSWLEDRLLGEDASPNHPPPAPSLDDPGGTAASPNTDQVMDVMWCYAQQYSNPAVIFPCCAVLTTTKVIVERLSGLAEESTFPGIPELRPCVILPLGSIQHLVVGPCHAYLRLEEAFVGKGGLFTLFAVEKSALTHFADTLKDCCMQLDVTSPLDVLDLSHQSDLLTEVCRREEICGLPSDRLAFVELVKMKERGEVKSCLLVLSENLVYCLDLACVYWPPATFESAHEGTIHLKVLREFSIMEHIADLALHAADHSDNSSSGQGKVDFTPTSITMQVKSVVSENSQRELVLLFSLCSSRDTFLDRLTNLRAEHAHRMSPSVREAPEGGNESQDVADSSLQTCESERLSAAPAVVYNGVEQSQKHSRPVPPKVSITQYPGTSLPSSFDWKGYYFNTTGPINTSHSAHDFSSLSREGGREGDAKTEVVVRVEAEVNNKDYLTDIQSSGEVEEAAPTPFEMEMREAVRTYDLLHPMPARLRPISLMSGREVVAFFCSKIAGSLSSCSSPSELSKKVAATCLGSEELRHVMWTMVVPYTDPTKEVVTLVMLSTRAVYLVSDSSTVTSAPNARPSWMTHNRHKSDSAVSWHSKSPSSRGSGSGRGSQWSKVKAYAVLVLGDLLQVSMGLFDQFLRLTGPDAHTVHTLATRDSRLTAGFVEKLKTSLTLMVSSPSPHGDKTQQDIEQDFYHAFAKRTNSTVEGLVYTHPSQVTFLYPGDDAIDDILFLIKAKVQAAATQVESSTPGKLPAAAEQKEAMWLYILAYQLLPPFTESIGAVPPERIQQRSVIVTSHHLCLVLEDVVTYPLPDFVRGLPEQPQHDVLETRRLESLKRILLSPSNPHVLCLVFWDEPEELVVDTNMQHFGGAAGIGGTKGGREVVPEVVIKLYVHSQRDKDKLVQTLQKQWRELVPQVGRILDVVRE</sequence>
<dbReference type="PROSITE" id="PS51257">
    <property type="entry name" value="PROKAR_LIPOPROTEIN"/>
    <property type="match status" value="1"/>
</dbReference>
<feature type="domain" description="Nischarin C-terminal PH" evidence="2">
    <location>
        <begin position="835"/>
        <end position="996"/>
    </location>
</feature>
<comment type="caution">
    <text evidence="3">The sequence shown here is derived from an EMBL/GenBank/DDBJ whole genome shotgun (WGS) entry which is preliminary data.</text>
</comment>
<accession>A0AAN9BFH9</accession>
<protein>
    <recommendedName>
        <fullName evidence="2">Nischarin C-terminal PH domain-containing protein</fullName>
    </recommendedName>
</protein>
<dbReference type="AlphaFoldDB" id="A0AAN9BFH9"/>
<dbReference type="InterPro" id="IPR057714">
    <property type="entry name" value="PH_NISCH_C"/>
</dbReference>
<feature type="region of interest" description="Disordered" evidence="1">
    <location>
        <begin position="644"/>
        <end position="684"/>
    </location>
</feature>
<feature type="compositionally biased region" description="Polar residues" evidence="1">
    <location>
        <begin position="412"/>
        <end position="422"/>
    </location>
</feature>
<feature type="region of interest" description="Disordered" evidence="1">
    <location>
        <begin position="1"/>
        <end position="70"/>
    </location>
</feature>
<keyword evidence="4" id="KW-1185">Reference proteome</keyword>
<reference evidence="3 4" key="1">
    <citation type="submission" date="2024-02" db="EMBL/GenBank/DDBJ databases">
        <title>Chromosome-scale genome assembly of the rough periwinkle Littorina saxatilis.</title>
        <authorList>
            <person name="De Jode A."/>
            <person name="Faria R."/>
            <person name="Formenti G."/>
            <person name="Sims Y."/>
            <person name="Smith T.P."/>
            <person name="Tracey A."/>
            <person name="Wood J.M.D."/>
            <person name="Zagrodzka Z.B."/>
            <person name="Johannesson K."/>
            <person name="Butlin R.K."/>
            <person name="Leder E.H."/>
        </authorList>
    </citation>
    <scope>NUCLEOTIDE SEQUENCE [LARGE SCALE GENOMIC DNA]</scope>
    <source>
        <strain evidence="3">Snail1</strain>
        <tissue evidence="3">Muscle</tissue>
    </source>
</reference>
<evidence type="ECO:0000313" key="3">
    <source>
        <dbReference type="EMBL" id="KAK7102430.1"/>
    </source>
</evidence>
<feature type="compositionally biased region" description="Low complexity" evidence="1">
    <location>
        <begin position="667"/>
        <end position="684"/>
    </location>
</feature>
<feature type="region of interest" description="Disordered" evidence="1">
    <location>
        <begin position="397"/>
        <end position="422"/>
    </location>
</feature>
<evidence type="ECO:0000256" key="1">
    <source>
        <dbReference type="SAM" id="MobiDB-lite"/>
    </source>
</evidence>
<name>A0AAN9BFH9_9CAEN</name>
<dbReference type="EMBL" id="JBAMIC010000010">
    <property type="protein sequence ID" value="KAK7102430.1"/>
    <property type="molecule type" value="Genomic_DNA"/>
</dbReference>
<feature type="compositionally biased region" description="Basic residues" evidence="1">
    <location>
        <begin position="1"/>
        <end position="11"/>
    </location>
</feature>
<feature type="compositionally biased region" description="Low complexity" evidence="1">
    <location>
        <begin position="54"/>
        <end position="64"/>
    </location>
</feature>
<dbReference type="Pfam" id="PF25625">
    <property type="entry name" value="PH_NISCH_C"/>
    <property type="match status" value="1"/>
</dbReference>
<feature type="region of interest" description="Disordered" evidence="1">
    <location>
        <begin position="92"/>
        <end position="115"/>
    </location>
</feature>
<evidence type="ECO:0000313" key="4">
    <source>
        <dbReference type="Proteomes" id="UP001374579"/>
    </source>
</evidence>
<organism evidence="3 4">
    <name type="scientific">Littorina saxatilis</name>
    <dbReference type="NCBI Taxonomy" id="31220"/>
    <lineage>
        <taxon>Eukaryota</taxon>
        <taxon>Metazoa</taxon>
        <taxon>Spiralia</taxon>
        <taxon>Lophotrochozoa</taxon>
        <taxon>Mollusca</taxon>
        <taxon>Gastropoda</taxon>
        <taxon>Caenogastropoda</taxon>
        <taxon>Littorinimorpha</taxon>
        <taxon>Littorinoidea</taxon>
        <taxon>Littorinidae</taxon>
        <taxon>Littorina</taxon>
    </lineage>
</organism>